<organism evidence="1 2">
    <name type="scientific">Aureimonas fodinaquatilis</name>
    <dbReference type="NCBI Taxonomy" id="2565783"/>
    <lineage>
        <taxon>Bacteria</taxon>
        <taxon>Pseudomonadati</taxon>
        <taxon>Pseudomonadota</taxon>
        <taxon>Alphaproteobacteria</taxon>
        <taxon>Hyphomicrobiales</taxon>
        <taxon>Aurantimonadaceae</taxon>
        <taxon>Aureimonas</taxon>
    </lineage>
</organism>
<sequence length="252" mass="28495">MVKTPGKIYVGVGGWVFEPWRVSFYEEGLPQKRELEFASQRLTSIEINGTYYGSQKRGSFERWYQETPAGFVFSLKAPRFATNRRQLAEAGASIEKFFASGVTALGEKLGAINWQFQATKSFDPEDFAAFLDLFPKEVDGLKIRHALEVRHESFSQPDFIALAGKHKVAVIRAVDSRYVEIETPTAPFRYLRIMGSQEDEAAGYSPQKLDDWAKQARNLAKDGTDVFLYFISGAKVRNPHAAMGLIERLHKD</sequence>
<dbReference type="InterPro" id="IPR036520">
    <property type="entry name" value="UPF0759_sf"/>
</dbReference>
<evidence type="ECO:0000313" key="1">
    <source>
        <dbReference type="EMBL" id="KAA0971168.1"/>
    </source>
</evidence>
<dbReference type="SUPFAM" id="SSF117396">
    <property type="entry name" value="TM1631-like"/>
    <property type="match status" value="1"/>
</dbReference>
<dbReference type="EMBL" id="VTWH01000002">
    <property type="protein sequence ID" value="KAA0971168.1"/>
    <property type="molecule type" value="Genomic_DNA"/>
</dbReference>
<accession>A0A5B0DXT9</accession>
<dbReference type="PANTHER" id="PTHR30348:SF4">
    <property type="entry name" value="DUF72 DOMAIN-CONTAINING PROTEIN"/>
    <property type="match status" value="1"/>
</dbReference>
<dbReference type="OrthoDB" id="9780310at2"/>
<comment type="caution">
    <text evidence="1">The sequence shown here is derived from an EMBL/GenBank/DDBJ whole genome shotgun (WGS) entry which is preliminary data.</text>
</comment>
<keyword evidence="2" id="KW-1185">Reference proteome</keyword>
<dbReference type="RefSeq" id="WP_149300481.1">
    <property type="nucleotide sequence ID" value="NZ_VTWH01000002.1"/>
</dbReference>
<evidence type="ECO:0000313" key="2">
    <source>
        <dbReference type="Proteomes" id="UP000324738"/>
    </source>
</evidence>
<proteinExistence type="predicted"/>
<gene>
    <name evidence="1" type="ORF">FPY71_12095</name>
</gene>
<protein>
    <submittedName>
        <fullName evidence="1">DUF72 domain-containing protein</fullName>
    </submittedName>
</protein>
<dbReference type="InterPro" id="IPR002763">
    <property type="entry name" value="DUF72"/>
</dbReference>
<name>A0A5B0DXT9_9HYPH</name>
<reference evidence="1 2" key="1">
    <citation type="submission" date="2019-08" db="EMBL/GenBank/DDBJ databases">
        <title>Aureimonas fodiniaquatilis sp. nov., isolated from a coal mine wastewater.</title>
        <authorList>
            <person name="Kim W."/>
        </authorList>
    </citation>
    <scope>NUCLEOTIDE SEQUENCE [LARGE SCALE GENOMIC DNA]</scope>
    <source>
        <strain evidence="1 2">CAU 1482</strain>
    </source>
</reference>
<dbReference type="PANTHER" id="PTHR30348">
    <property type="entry name" value="UNCHARACTERIZED PROTEIN YECE"/>
    <property type="match status" value="1"/>
</dbReference>
<dbReference type="Gene3D" id="3.20.20.410">
    <property type="entry name" value="Protein of unknown function UPF0759"/>
    <property type="match status" value="1"/>
</dbReference>
<dbReference type="Proteomes" id="UP000324738">
    <property type="component" value="Unassembled WGS sequence"/>
</dbReference>
<dbReference type="AlphaFoldDB" id="A0A5B0DXT9"/>
<dbReference type="Pfam" id="PF01904">
    <property type="entry name" value="DUF72"/>
    <property type="match status" value="1"/>
</dbReference>